<feature type="compositionally biased region" description="Low complexity" evidence="1">
    <location>
        <begin position="149"/>
        <end position="166"/>
    </location>
</feature>
<gene>
    <name evidence="2" type="ORF">PXEA_LOCUS37330</name>
</gene>
<organism evidence="2 3">
    <name type="scientific">Protopolystoma xenopodis</name>
    <dbReference type="NCBI Taxonomy" id="117903"/>
    <lineage>
        <taxon>Eukaryota</taxon>
        <taxon>Metazoa</taxon>
        <taxon>Spiralia</taxon>
        <taxon>Lophotrochozoa</taxon>
        <taxon>Platyhelminthes</taxon>
        <taxon>Monogenea</taxon>
        <taxon>Polyopisthocotylea</taxon>
        <taxon>Polystomatidea</taxon>
        <taxon>Polystomatidae</taxon>
        <taxon>Protopolystoma</taxon>
    </lineage>
</organism>
<dbReference type="AlphaFoldDB" id="A0A3S5BDL9"/>
<feature type="compositionally biased region" description="Basic and acidic residues" evidence="1">
    <location>
        <begin position="58"/>
        <end position="67"/>
    </location>
</feature>
<accession>A0A3S5BDL9</accession>
<proteinExistence type="predicted"/>
<dbReference type="Proteomes" id="UP000784294">
    <property type="component" value="Unassembled WGS sequence"/>
</dbReference>
<feature type="compositionally biased region" description="Basic and acidic residues" evidence="1">
    <location>
        <begin position="128"/>
        <end position="142"/>
    </location>
</feature>
<feature type="compositionally biased region" description="Acidic residues" evidence="1">
    <location>
        <begin position="88"/>
        <end position="107"/>
    </location>
</feature>
<reference evidence="2" key="1">
    <citation type="submission" date="2018-11" db="EMBL/GenBank/DDBJ databases">
        <authorList>
            <consortium name="Pathogen Informatics"/>
        </authorList>
    </citation>
    <scope>NUCLEOTIDE SEQUENCE</scope>
</reference>
<feature type="compositionally biased region" description="Basic and acidic residues" evidence="1">
    <location>
        <begin position="76"/>
        <end position="87"/>
    </location>
</feature>
<feature type="compositionally biased region" description="Basic and acidic residues" evidence="1">
    <location>
        <begin position="37"/>
        <end position="51"/>
    </location>
</feature>
<name>A0A3S5BDL9_9PLAT</name>
<protein>
    <submittedName>
        <fullName evidence="2">Uncharacterized protein</fullName>
    </submittedName>
</protein>
<evidence type="ECO:0000313" key="3">
    <source>
        <dbReference type="Proteomes" id="UP000784294"/>
    </source>
</evidence>
<comment type="caution">
    <text evidence="2">The sequence shown here is derived from an EMBL/GenBank/DDBJ whole genome shotgun (WGS) entry which is preliminary data.</text>
</comment>
<evidence type="ECO:0000256" key="1">
    <source>
        <dbReference type="SAM" id="MobiDB-lite"/>
    </source>
</evidence>
<feature type="region of interest" description="Disordered" evidence="1">
    <location>
        <begin position="37"/>
        <end position="183"/>
    </location>
</feature>
<keyword evidence="3" id="KW-1185">Reference proteome</keyword>
<dbReference type="EMBL" id="CAAALY010286454">
    <property type="protein sequence ID" value="VEL43890.1"/>
    <property type="molecule type" value="Genomic_DNA"/>
</dbReference>
<feature type="compositionally biased region" description="Polar residues" evidence="1">
    <location>
        <begin position="167"/>
        <end position="183"/>
    </location>
</feature>
<evidence type="ECO:0000313" key="2">
    <source>
        <dbReference type="EMBL" id="VEL43890.1"/>
    </source>
</evidence>
<sequence length="183" mass="20392">MPFLHSSNTHTQIIQCPDNEDSVIAKKVAHSVTKLLKKEKDEIRGKEKDHNAVSTSKPGHDDKERPGDVQMGSKTNVEDVPKRKNVVESEEEDEDEEEEEDNDDEGASEISKNANGQDEEDDILTEVKPNEAERINKDKRSTDIPSQADSLPQLTDDSDLDSQSSLEGNEQFTELSASRCATK</sequence>